<evidence type="ECO:0000313" key="6">
    <source>
        <dbReference type="Proteomes" id="UP000194236"/>
    </source>
</evidence>
<name>A0A1Y3BH66_EURMA</name>
<dbReference type="AlphaFoldDB" id="A0A1Y3BH66"/>
<dbReference type="PROSITE" id="PS51783">
    <property type="entry name" value="PH_BEACH"/>
    <property type="match status" value="1"/>
</dbReference>
<dbReference type="InterPro" id="IPR036372">
    <property type="entry name" value="BEACH_dom_sf"/>
</dbReference>
<evidence type="ECO:0000256" key="2">
    <source>
        <dbReference type="ARBA" id="ARBA00022737"/>
    </source>
</evidence>
<dbReference type="InterPro" id="IPR011993">
    <property type="entry name" value="PH-like_dom_sf"/>
</dbReference>
<dbReference type="SUPFAM" id="SSF50729">
    <property type="entry name" value="PH domain-like"/>
    <property type="match status" value="1"/>
</dbReference>
<proteinExistence type="predicted"/>
<dbReference type="InterPro" id="IPR051944">
    <property type="entry name" value="BEACH_domain_protein"/>
</dbReference>
<evidence type="ECO:0000259" key="3">
    <source>
        <dbReference type="PROSITE" id="PS50197"/>
    </source>
</evidence>
<dbReference type="Pfam" id="PF14844">
    <property type="entry name" value="PH_BEACH"/>
    <property type="match status" value="1"/>
</dbReference>
<keyword evidence="2" id="KW-0677">Repeat</keyword>
<dbReference type="Gene3D" id="2.30.29.30">
    <property type="entry name" value="Pleckstrin-homology domain (PH domain)/Phosphotyrosine-binding domain (PTB)"/>
    <property type="match status" value="1"/>
</dbReference>
<sequence>SVSVYTGKKVCNKFSYEDIREVHKRRYLLQPIALEIFSMDGRNSLMVFPRNLRNKVYARFLSVAVHITDNAQDSLMGQKRNVNVETGGLLSNLIGETSVTQRWVRGEISNFQYLMNLNTLAGRSYNDLMQYPVFPWIVADYQSYELDLNNPSSFRDLSKPMGAQTPERLEQFRKRFNEWDADTNIKGGGVCDVLFVCFLKFFKI</sequence>
<keyword evidence="1" id="KW-0853">WD repeat</keyword>
<dbReference type="Proteomes" id="UP000194236">
    <property type="component" value="Unassembled WGS sequence"/>
</dbReference>
<evidence type="ECO:0008006" key="7">
    <source>
        <dbReference type="Google" id="ProtNLM"/>
    </source>
</evidence>
<evidence type="ECO:0000259" key="4">
    <source>
        <dbReference type="PROSITE" id="PS51783"/>
    </source>
</evidence>
<organism evidence="5 6">
    <name type="scientific">Euroglyphus maynei</name>
    <name type="common">Mayne's house dust mite</name>
    <dbReference type="NCBI Taxonomy" id="6958"/>
    <lineage>
        <taxon>Eukaryota</taxon>
        <taxon>Metazoa</taxon>
        <taxon>Ecdysozoa</taxon>
        <taxon>Arthropoda</taxon>
        <taxon>Chelicerata</taxon>
        <taxon>Arachnida</taxon>
        <taxon>Acari</taxon>
        <taxon>Acariformes</taxon>
        <taxon>Sarcoptiformes</taxon>
        <taxon>Astigmata</taxon>
        <taxon>Psoroptidia</taxon>
        <taxon>Analgoidea</taxon>
        <taxon>Pyroglyphidae</taxon>
        <taxon>Pyroglyphinae</taxon>
        <taxon>Euroglyphus</taxon>
    </lineage>
</organism>
<keyword evidence="6" id="KW-1185">Reference proteome</keyword>
<accession>A0A1Y3BH66</accession>
<dbReference type="PANTHER" id="PTHR46108:SF4">
    <property type="entry name" value="BLUE CHEESE"/>
    <property type="match status" value="1"/>
</dbReference>
<evidence type="ECO:0000256" key="1">
    <source>
        <dbReference type="ARBA" id="ARBA00022574"/>
    </source>
</evidence>
<reference evidence="5 6" key="1">
    <citation type="submission" date="2017-03" db="EMBL/GenBank/DDBJ databases">
        <title>Genome Survey of Euroglyphus maynei.</title>
        <authorList>
            <person name="Arlian L.G."/>
            <person name="Morgan M.S."/>
            <person name="Rider S.D."/>
        </authorList>
    </citation>
    <scope>NUCLEOTIDE SEQUENCE [LARGE SCALE GENOMIC DNA]</scope>
    <source>
        <strain evidence="5">Arlian Lab</strain>
        <tissue evidence="5">Whole body</tissue>
    </source>
</reference>
<dbReference type="OrthoDB" id="26681at2759"/>
<dbReference type="PANTHER" id="PTHR46108">
    <property type="entry name" value="BLUE CHEESE"/>
    <property type="match status" value="1"/>
</dbReference>
<dbReference type="EMBL" id="MUJZ01025578">
    <property type="protein sequence ID" value="OTF78946.1"/>
    <property type="molecule type" value="Genomic_DNA"/>
</dbReference>
<dbReference type="Pfam" id="PF02138">
    <property type="entry name" value="Beach"/>
    <property type="match status" value="1"/>
</dbReference>
<dbReference type="CDD" id="cd01201">
    <property type="entry name" value="PH_BEACH"/>
    <property type="match status" value="1"/>
</dbReference>
<protein>
    <recommendedName>
        <fullName evidence="7">BEACH domain-containing protein</fullName>
    </recommendedName>
</protein>
<dbReference type="PROSITE" id="PS50197">
    <property type="entry name" value="BEACH"/>
    <property type="match status" value="1"/>
</dbReference>
<dbReference type="Gene3D" id="1.10.1540.10">
    <property type="entry name" value="BEACH domain"/>
    <property type="match status" value="1"/>
</dbReference>
<dbReference type="SMART" id="SM01026">
    <property type="entry name" value="Beach"/>
    <property type="match status" value="1"/>
</dbReference>
<feature type="domain" description="BEACH-type PH" evidence="4">
    <location>
        <begin position="1"/>
        <end position="61"/>
    </location>
</feature>
<comment type="caution">
    <text evidence="5">The sequence shown here is derived from an EMBL/GenBank/DDBJ whole genome shotgun (WGS) entry which is preliminary data.</text>
</comment>
<dbReference type="InterPro" id="IPR000409">
    <property type="entry name" value="BEACH_dom"/>
</dbReference>
<feature type="non-terminal residue" evidence="5">
    <location>
        <position position="1"/>
    </location>
</feature>
<dbReference type="SUPFAM" id="SSF81837">
    <property type="entry name" value="BEACH domain"/>
    <property type="match status" value="1"/>
</dbReference>
<evidence type="ECO:0000313" key="5">
    <source>
        <dbReference type="EMBL" id="OTF78946.1"/>
    </source>
</evidence>
<feature type="domain" description="BEACH" evidence="3">
    <location>
        <begin position="88"/>
        <end position="204"/>
    </location>
</feature>
<dbReference type="InterPro" id="IPR023362">
    <property type="entry name" value="PH-BEACH_dom"/>
</dbReference>
<gene>
    <name evidence="5" type="ORF">BLA29_011298</name>
</gene>